<dbReference type="Pfam" id="PF04892">
    <property type="entry name" value="VanZ"/>
    <property type="match status" value="1"/>
</dbReference>
<evidence type="ECO:0000313" key="4">
    <source>
        <dbReference type="Proteomes" id="UP000266391"/>
    </source>
</evidence>
<dbReference type="PANTHER" id="PTHR36834:SF2">
    <property type="entry name" value="MEMBRANE PROTEIN"/>
    <property type="match status" value="1"/>
</dbReference>
<dbReference type="AlphaFoldDB" id="A0A396ACK0"/>
<dbReference type="InterPro" id="IPR053150">
    <property type="entry name" value="Teicoplanin_resist-assoc"/>
</dbReference>
<gene>
    <name evidence="3" type="ORF">DW813_10200</name>
</gene>
<keyword evidence="1" id="KW-0472">Membrane</keyword>
<reference evidence="3 4" key="1">
    <citation type="submission" date="2018-08" db="EMBL/GenBank/DDBJ databases">
        <title>A genome reference for cultivated species of the human gut microbiota.</title>
        <authorList>
            <person name="Zou Y."/>
            <person name="Xue W."/>
            <person name="Luo G."/>
        </authorList>
    </citation>
    <scope>NUCLEOTIDE SEQUENCE [LARGE SCALE GENOMIC DNA]</scope>
    <source>
        <strain evidence="3 4">AM32-8LB</strain>
    </source>
</reference>
<protein>
    <submittedName>
        <fullName evidence="3">VanZ family protein</fullName>
    </submittedName>
</protein>
<feature type="transmembrane region" description="Helical" evidence="1">
    <location>
        <begin position="128"/>
        <end position="148"/>
    </location>
</feature>
<feature type="domain" description="VanZ-like" evidence="2">
    <location>
        <begin position="56"/>
        <end position="176"/>
    </location>
</feature>
<organism evidence="3 4">
    <name type="scientific">Roseburia inulinivorans</name>
    <dbReference type="NCBI Taxonomy" id="360807"/>
    <lineage>
        <taxon>Bacteria</taxon>
        <taxon>Bacillati</taxon>
        <taxon>Bacillota</taxon>
        <taxon>Clostridia</taxon>
        <taxon>Lachnospirales</taxon>
        <taxon>Lachnospiraceae</taxon>
        <taxon>Roseburia</taxon>
    </lineage>
</organism>
<evidence type="ECO:0000256" key="1">
    <source>
        <dbReference type="SAM" id="Phobius"/>
    </source>
</evidence>
<feature type="transmembrane region" description="Helical" evidence="1">
    <location>
        <begin position="45"/>
        <end position="67"/>
    </location>
</feature>
<dbReference type="EMBL" id="QSIQ01000014">
    <property type="protein sequence ID" value="RHD03079.1"/>
    <property type="molecule type" value="Genomic_DNA"/>
</dbReference>
<keyword evidence="1" id="KW-0812">Transmembrane</keyword>
<feature type="transmembrane region" description="Helical" evidence="1">
    <location>
        <begin position="99"/>
        <end position="121"/>
    </location>
</feature>
<name>A0A396ACK0_9FIRM</name>
<sequence>MKKIGRKFYIYVLDFIIIQISNCKNNRRSTGGFMKQDIIANCRNALYQILFYGVMIIYFILLFFLLFRKKAAGSFQSVNLIPFHSISAYLFSDDMVSRAFALSNLLGNIAIFIPMGVYLPLLIRRKSIFVNTVCVALISAVVEVLQYIFAVGSADIDDVILNTVGGLIGVSLFRVMELLLKDQTKKAVTILAPVGGIFSFLILFLVNR</sequence>
<keyword evidence="1" id="KW-1133">Transmembrane helix</keyword>
<evidence type="ECO:0000313" key="3">
    <source>
        <dbReference type="EMBL" id="RHD03079.1"/>
    </source>
</evidence>
<dbReference type="PANTHER" id="PTHR36834">
    <property type="entry name" value="MEMBRANE PROTEIN-RELATED"/>
    <property type="match status" value="1"/>
</dbReference>
<dbReference type="InterPro" id="IPR006976">
    <property type="entry name" value="VanZ-like"/>
</dbReference>
<accession>A0A396ACK0</accession>
<dbReference type="Proteomes" id="UP000266391">
    <property type="component" value="Unassembled WGS sequence"/>
</dbReference>
<proteinExistence type="predicted"/>
<comment type="caution">
    <text evidence="3">The sequence shown here is derived from an EMBL/GenBank/DDBJ whole genome shotgun (WGS) entry which is preliminary data.</text>
</comment>
<evidence type="ECO:0000259" key="2">
    <source>
        <dbReference type="Pfam" id="PF04892"/>
    </source>
</evidence>
<feature type="transmembrane region" description="Helical" evidence="1">
    <location>
        <begin position="187"/>
        <end position="206"/>
    </location>
</feature>
<feature type="transmembrane region" description="Helical" evidence="1">
    <location>
        <begin position="160"/>
        <end position="180"/>
    </location>
</feature>